<proteinExistence type="predicted"/>
<dbReference type="AlphaFoldDB" id="A0A7W7ZPY0"/>
<evidence type="ECO:0000313" key="2">
    <source>
        <dbReference type="EMBL" id="MBB5063937.1"/>
    </source>
</evidence>
<dbReference type="Proteomes" id="UP000584867">
    <property type="component" value="Unassembled WGS sequence"/>
</dbReference>
<protein>
    <recommendedName>
        <fullName evidence="1">DUF6998 domain-containing protein</fullName>
    </recommendedName>
</protein>
<organism evidence="2 3">
    <name type="scientific">Granulicella mallensis</name>
    <dbReference type="NCBI Taxonomy" id="940614"/>
    <lineage>
        <taxon>Bacteria</taxon>
        <taxon>Pseudomonadati</taxon>
        <taxon>Acidobacteriota</taxon>
        <taxon>Terriglobia</taxon>
        <taxon>Terriglobales</taxon>
        <taxon>Acidobacteriaceae</taxon>
        <taxon>Granulicella</taxon>
    </lineage>
</organism>
<name>A0A7W7ZPY0_9BACT</name>
<evidence type="ECO:0000313" key="3">
    <source>
        <dbReference type="Proteomes" id="UP000584867"/>
    </source>
</evidence>
<dbReference type="InterPro" id="IPR054267">
    <property type="entry name" value="DUF6998"/>
</dbReference>
<dbReference type="Pfam" id="PF22522">
    <property type="entry name" value="DUF6998"/>
    <property type="match status" value="1"/>
</dbReference>
<comment type="caution">
    <text evidence="2">The sequence shown here is derived from an EMBL/GenBank/DDBJ whole genome shotgun (WGS) entry which is preliminary data.</text>
</comment>
<accession>A0A7W7ZPY0</accession>
<reference evidence="2 3" key="1">
    <citation type="submission" date="2020-08" db="EMBL/GenBank/DDBJ databases">
        <title>Genomic Encyclopedia of Type Strains, Phase IV (KMG-V): Genome sequencing to study the core and pangenomes of soil and plant-associated prokaryotes.</title>
        <authorList>
            <person name="Whitman W."/>
        </authorList>
    </citation>
    <scope>NUCLEOTIDE SEQUENCE [LARGE SCALE GENOMIC DNA]</scope>
    <source>
        <strain evidence="2 3">X5P3</strain>
    </source>
</reference>
<evidence type="ECO:0000259" key="1">
    <source>
        <dbReference type="Pfam" id="PF22522"/>
    </source>
</evidence>
<sequence length="141" mass="15045">MGQKIKLPEPVADIYRAVVRLEELYPGRKFTPDGHLVGSIGEVIAAEALGLTLYPASYAGYDAHDGKGGDVQIKMTAGHSVAMYAECIRLVVLKVISSEEVEIAYDGPGAPAWSAAGKVGKNGQRVVRLSRLRALAAEHDE</sequence>
<dbReference type="EMBL" id="JACHIO010000008">
    <property type="protein sequence ID" value="MBB5063937.1"/>
    <property type="molecule type" value="Genomic_DNA"/>
</dbReference>
<gene>
    <name evidence="2" type="ORF">HDF15_002285</name>
</gene>
<dbReference type="RefSeq" id="WP_184255471.1">
    <property type="nucleotide sequence ID" value="NZ_JACHIO010000008.1"/>
</dbReference>
<feature type="domain" description="DUF6998" evidence="1">
    <location>
        <begin position="13"/>
        <end position="138"/>
    </location>
</feature>